<dbReference type="InterPro" id="IPR022353">
    <property type="entry name" value="Insulin_CS"/>
</dbReference>
<dbReference type="Gene3D" id="1.10.100.10">
    <property type="entry name" value="Insulin-like"/>
    <property type="match status" value="1"/>
</dbReference>
<evidence type="ECO:0000256" key="10">
    <source>
        <dbReference type="ARBA" id="ARBA00022729"/>
    </source>
</evidence>
<evidence type="ECO:0000256" key="2">
    <source>
        <dbReference type="ARBA" id="ARBA00004613"/>
    </source>
</evidence>
<dbReference type="GO" id="GO:0006006">
    <property type="term" value="P:glucose metabolic process"/>
    <property type="evidence" value="ECO:0007669"/>
    <property type="project" value="UniProtKB-KW"/>
</dbReference>
<dbReference type="GO" id="GO:0005179">
    <property type="term" value="F:hormone activity"/>
    <property type="evidence" value="ECO:0007669"/>
    <property type="project" value="UniProtKB-KW"/>
</dbReference>
<evidence type="ECO:0000256" key="1">
    <source>
        <dbReference type="ARBA" id="ARBA00002985"/>
    </source>
</evidence>
<reference evidence="15" key="1">
    <citation type="submission" date="2020-03" db="EMBL/GenBank/DDBJ databases">
        <authorList>
            <person name="Weist P."/>
        </authorList>
    </citation>
    <scope>NUCLEOTIDE SEQUENCE</scope>
</reference>
<name>A0A9N7UHR3_PLEPL</name>
<evidence type="ECO:0000256" key="5">
    <source>
        <dbReference type="ARBA" id="ARBA00020180"/>
    </source>
</evidence>
<evidence type="ECO:0000256" key="13">
    <source>
        <dbReference type="RuleBase" id="RU000406"/>
    </source>
</evidence>
<comment type="caution">
    <text evidence="15">The sequence shown here is derived from an EMBL/GenBank/DDBJ whole genome shotgun (WGS) entry which is preliminary data.</text>
</comment>
<evidence type="ECO:0000313" key="15">
    <source>
        <dbReference type="EMBL" id="CAB1431136.1"/>
    </source>
</evidence>
<keyword evidence="8" id="KW-0165">Cleavage on pair of basic residues</keyword>
<evidence type="ECO:0000256" key="7">
    <source>
        <dbReference type="ARBA" id="ARBA00022526"/>
    </source>
</evidence>
<keyword evidence="9" id="KW-0372">Hormone</keyword>
<dbReference type="PROSITE" id="PS00262">
    <property type="entry name" value="INSULIN"/>
    <property type="match status" value="1"/>
</dbReference>
<dbReference type="InterPro" id="IPR022352">
    <property type="entry name" value="Ins/IGF/rlx"/>
</dbReference>
<dbReference type="InterPro" id="IPR016179">
    <property type="entry name" value="Insulin-like"/>
</dbReference>
<keyword evidence="7" id="KW-0313">Glucose metabolism</keyword>
<dbReference type="Pfam" id="PF00049">
    <property type="entry name" value="Insulin"/>
    <property type="match status" value="1"/>
</dbReference>
<evidence type="ECO:0000256" key="4">
    <source>
        <dbReference type="ARBA" id="ARBA00011207"/>
    </source>
</evidence>
<dbReference type="FunFam" id="1.10.100.10:FF:000003">
    <property type="entry name" value="Insulin"/>
    <property type="match status" value="1"/>
</dbReference>
<evidence type="ECO:0000256" key="8">
    <source>
        <dbReference type="ARBA" id="ARBA00022685"/>
    </source>
</evidence>
<dbReference type="PANTHER" id="PTHR11454:SF9">
    <property type="entry name" value="INSULIN"/>
    <property type="match status" value="1"/>
</dbReference>
<comment type="subcellular location">
    <subcellularLocation>
        <location evidence="2 13">Secreted</location>
    </subcellularLocation>
</comment>
<proteinExistence type="inferred from homology"/>
<comment type="subunit">
    <text evidence="4">Heterodimer of a B chain and an A chain linked by two disulfide bonds.</text>
</comment>
<evidence type="ECO:0000313" key="16">
    <source>
        <dbReference type="Proteomes" id="UP001153269"/>
    </source>
</evidence>
<dbReference type="SUPFAM" id="SSF56994">
    <property type="entry name" value="Insulin-like"/>
    <property type="match status" value="1"/>
</dbReference>
<evidence type="ECO:0000256" key="6">
    <source>
        <dbReference type="ARBA" id="ARBA00022525"/>
    </source>
</evidence>
<keyword evidence="16" id="KW-1185">Reference proteome</keyword>
<dbReference type="PRINTS" id="PR00276">
    <property type="entry name" value="INSULINFAMLY"/>
</dbReference>
<organism evidence="15 16">
    <name type="scientific">Pleuronectes platessa</name>
    <name type="common">European plaice</name>
    <dbReference type="NCBI Taxonomy" id="8262"/>
    <lineage>
        <taxon>Eukaryota</taxon>
        <taxon>Metazoa</taxon>
        <taxon>Chordata</taxon>
        <taxon>Craniata</taxon>
        <taxon>Vertebrata</taxon>
        <taxon>Euteleostomi</taxon>
        <taxon>Actinopterygii</taxon>
        <taxon>Neopterygii</taxon>
        <taxon>Teleostei</taxon>
        <taxon>Neoteleostei</taxon>
        <taxon>Acanthomorphata</taxon>
        <taxon>Carangaria</taxon>
        <taxon>Pleuronectiformes</taxon>
        <taxon>Pleuronectoidei</taxon>
        <taxon>Pleuronectidae</taxon>
        <taxon>Pleuronectes</taxon>
    </lineage>
</organism>
<sequence>MTPINPVKRADLSTAAADHQSSEDQLPLLLLLFITDSPPPARQLSSKMAALWLQSVSLLVLMLVSWSGSQAVLPPQHLCGAHLVDALYLVCGERGFFYTPKRDVDSLLGNSCLSGFLPPKSGGAAAGGDNEVAEFAFKDQMEMMVKRGIVEQCCHKPCNIFDLQNYCN</sequence>
<keyword evidence="11" id="KW-1015">Disulfide bond</keyword>
<dbReference type="InterPro" id="IPR004825">
    <property type="entry name" value="Insulin"/>
</dbReference>
<dbReference type="AlphaFoldDB" id="A0A9N7UHR3"/>
<evidence type="ECO:0000259" key="14">
    <source>
        <dbReference type="SMART" id="SM00078"/>
    </source>
</evidence>
<comment type="similarity">
    <text evidence="3 13">Belongs to the insulin family.</text>
</comment>
<feature type="domain" description="Insulin-like" evidence="14">
    <location>
        <begin position="76"/>
        <end position="167"/>
    </location>
</feature>
<evidence type="ECO:0000256" key="12">
    <source>
        <dbReference type="ARBA" id="ARBA00023277"/>
    </source>
</evidence>
<dbReference type="InterPro" id="IPR036438">
    <property type="entry name" value="Insulin-like_sf"/>
</dbReference>
<dbReference type="GO" id="GO:0005615">
    <property type="term" value="C:extracellular space"/>
    <property type="evidence" value="ECO:0007669"/>
    <property type="project" value="TreeGrafter"/>
</dbReference>
<dbReference type="SMART" id="SM00078">
    <property type="entry name" value="IlGF"/>
    <property type="match status" value="1"/>
</dbReference>
<keyword evidence="6 13" id="KW-0964">Secreted</keyword>
<comment type="function">
    <text evidence="1">Insulin decreases blood glucose concentration. It increases cell permeability to monosaccharides, amino acids and fatty acids. It accelerates glycolysis, the pentose phosphate cycle, and glycogen synthesis in liver.</text>
</comment>
<gene>
    <name evidence="15" type="ORF">PLEPLA_LOCUS19135</name>
</gene>
<evidence type="ECO:0000256" key="11">
    <source>
        <dbReference type="ARBA" id="ARBA00023157"/>
    </source>
</evidence>
<accession>A0A9N7UHR3</accession>
<dbReference type="EMBL" id="CADEAL010001311">
    <property type="protein sequence ID" value="CAB1431136.1"/>
    <property type="molecule type" value="Genomic_DNA"/>
</dbReference>
<protein>
    <recommendedName>
        <fullName evidence="5">Insulin</fullName>
    </recommendedName>
</protein>
<keyword evidence="10" id="KW-0732">Signal</keyword>
<dbReference type="CDD" id="cd04367">
    <property type="entry name" value="IlGF_insulin_like"/>
    <property type="match status" value="1"/>
</dbReference>
<dbReference type="Proteomes" id="UP001153269">
    <property type="component" value="Unassembled WGS sequence"/>
</dbReference>
<evidence type="ECO:0000256" key="9">
    <source>
        <dbReference type="ARBA" id="ARBA00022702"/>
    </source>
</evidence>
<keyword evidence="12" id="KW-0119">Carbohydrate metabolism</keyword>
<evidence type="ECO:0000256" key="3">
    <source>
        <dbReference type="ARBA" id="ARBA00009034"/>
    </source>
</evidence>
<dbReference type="PANTHER" id="PTHR11454">
    <property type="entry name" value="INSULIN/INSULIN GROWTH FACTOR"/>
    <property type="match status" value="1"/>
</dbReference>